<evidence type="ECO:0000313" key="13">
    <source>
        <dbReference type="Proteomes" id="UP000001514"/>
    </source>
</evidence>
<evidence type="ECO:0000256" key="7">
    <source>
        <dbReference type="ARBA" id="ARBA00023065"/>
    </source>
</evidence>
<dbReference type="eggNOG" id="KOG1418">
    <property type="taxonomic scope" value="Eukaryota"/>
</dbReference>
<accession>D8RZT1</accession>
<protein>
    <submittedName>
        <fullName evidence="12">Uncharacterized protein SmTPK1_2</fullName>
    </submittedName>
</protein>
<dbReference type="PRINTS" id="PR01333">
    <property type="entry name" value="2POREKCHANEL"/>
</dbReference>
<name>D8RZT1_SELML</name>
<comment type="subcellular location">
    <subcellularLocation>
        <location evidence="1">Membrane</location>
        <topology evidence="1">Multi-pass membrane protein</topology>
    </subcellularLocation>
</comment>
<evidence type="ECO:0000256" key="1">
    <source>
        <dbReference type="ARBA" id="ARBA00004141"/>
    </source>
</evidence>
<keyword evidence="3" id="KW-0813">Transport</keyword>
<keyword evidence="4 10" id="KW-0812">Transmembrane</keyword>
<dbReference type="InParanoid" id="D8RZT1"/>
<dbReference type="GO" id="GO:0022841">
    <property type="term" value="F:potassium ion leak channel activity"/>
    <property type="evidence" value="ECO:0000318"/>
    <property type="project" value="GO_Central"/>
</dbReference>
<evidence type="ECO:0000256" key="5">
    <source>
        <dbReference type="ARBA" id="ARBA00022837"/>
    </source>
</evidence>
<keyword evidence="9" id="KW-0407">Ion channel</keyword>
<evidence type="ECO:0000256" key="4">
    <source>
        <dbReference type="ARBA" id="ARBA00022692"/>
    </source>
</evidence>
<dbReference type="PANTHER" id="PTHR11003:SF291">
    <property type="entry name" value="IP11374P"/>
    <property type="match status" value="1"/>
</dbReference>
<dbReference type="GO" id="GO:0009705">
    <property type="term" value="C:plant-type vacuole membrane"/>
    <property type="evidence" value="ECO:0000318"/>
    <property type="project" value="GO_Central"/>
</dbReference>
<evidence type="ECO:0000256" key="9">
    <source>
        <dbReference type="ARBA" id="ARBA00023303"/>
    </source>
</evidence>
<feature type="transmembrane region" description="Helical" evidence="10">
    <location>
        <begin position="141"/>
        <end position="162"/>
    </location>
</feature>
<feature type="domain" description="EF-hand" evidence="11">
    <location>
        <begin position="328"/>
        <end position="360"/>
    </location>
</feature>
<dbReference type="AlphaFoldDB" id="D8RZT1"/>
<evidence type="ECO:0000256" key="2">
    <source>
        <dbReference type="ARBA" id="ARBA00010159"/>
    </source>
</evidence>
<evidence type="ECO:0000256" key="6">
    <source>
        <dbReference type="ARBA" id="ARBA00022989"/>
    </source>
</evidence>
<keyword evidence="13" id="KW-1185">Reference proteome</keyword>
<dbReference type="FunCoup" id="D8RZT1">
    <property type="interactions" value="321"/>
</dbReference>
<dbReference type="KEGG" id="smo:SELMODRAFT_450200"/>
<dbReference type="HOGENOM" id="CLU_033675_0_1_1"/>
<evidence type="ECO:0000313" key="12">
    <source>
        <dbReference type="EMBL" id="EFJ22353.1"/>
    </source>
</evidence>
<dbReference type="InterPro" id="IPR013099">
    <property type="entry name" value="K_chnl_dom"/>
</dbReference>
<dbReference type="Gene3D" id="1.10.287.70">
    <property type="match status" value="2"/>
</dbReference>
<dbReference type="OrthoDB" id="415460at2759"/>
<sequence length="360" mass="39860">MHSKPKRRPSKLEILLQEPLLQDHDEESAMPTISNCGKLRRSRSAPSSDCGAMKMRPKNISPTPAFGMTTKSYSPGKTAALILALYLAIGILCFVHVRDELHGTKTLSFVDALYFCVVTMTTVGYGDLVPATATAKLMTCLFVFVGFAIFGLLLGNAANYLVEKQERLLERAIEKREKYLHHKNTDTDARIRRVHCKVAVAAGLVLVLFGAGISVLVKLEGMSFLDAFYCVTVTVTTLGYGDRSFTSAGGRIFAVVWILMSTVSVAQFVLYIAELVTEGRQHSLTKWILSRKITYSDFEAADLDDDGALSLTEYMVYKLKEMGKLEKEDLEAIVRQFQELDVDRSGTISLQDINLAQFGS</sequence>
<dbReference type="PROSITE" id="PS00018">
    <property type="entry name" value="EF_HAND_1"/>
    <property type="match status" value="2"/>
</dbReference>
<keyword evidence="6 10" id="KW-1133">Transmembrane helix</keyword>
<dbReference type="Gene3D" id="1.10.238.10">
    <property type="entry name" value="EF-hand"/>
    <property type="match status" value="1"/>
</dbReference>
<dbReference type="PANTHER" id="PTHR11003">
    <property type="entry name" value="POTASSIUM CHANNEL, SUBFAMILY K"/>
    <property type="match status" value="1"/>
</dbReference>
<proteinExistence type="inferred from homology"/>
<gene>
    <name evidence="12" type="primary">SmTPK1_2</name>
    <name evidence="12" type="ORF">SELMODRAFT_450200</name>
</gene>
<dbReference type="PROSITE" id="PS50222">
    <property type="entry name" value="EF_HAND_2"/>
    <property type="match status" value="1"/>
</dbReference>
<dbReference type="GeneID" id="9649523"/>
<feature type="transmembrane region" description="Helical" evidence="10">
    <location>
        <begin position="78"/>
        <end position="97"/>
    </location>
</feature>
<organism evidence="13">
    <name type="scientific">Selaginella moellendorffii</name>
    <name type="common">Spikemoss</name>
    <dbReference type="NCBI Taxonomy" id="88036"/>
    <lineage>
        <taxon>Eukaryota</taxon>
        <taxon>Viridiplantae</taxon>
        <taxon>Streptophyta</taxon>
        <taxon>Embryophyta</taxon>
        <taxon>Tracheophyta</taxon>
        <taxon>Lycopodiopsida</taxon>
        <taxon>Selaginellales</taxon>
        <taxon>Selaginellaceae</taxon>
        <taxon>Selaginella</taxon>
    </lineage>
</organism>
<dbReference type="GO" id="GO:0005886">
    <property type="term" value="C:plasma membrane"/>
    <property type="evidence" value="ECO:0000318"/>
    <property type="project" value="GO_Central"/>
</dbReference>
<feature type="transmembrane region" description="Helical" evidence="10">
    <location>
        <begin position="109"/>
        <end position="129"/>
    </location>
</feature>
<dbReference type="InterPro" id="IPR002048">
    <property type="entry name" value="EF_hand_dom"/>
</dbReference>
<dbReference type="InterPro" id="IPR003280">
    <property type="entry name" value="2pore_dom_K_chnl"/>
</dbReference>
<evidence type="ECO:0000259" key="11">
    <source>
        <dbReference type="PROSITE" id="PS50222"/>
    </source>
</evidence>
<dbReference type="Pfam" id="PF07885">
    <property type="entry name" value="Ion_trans_2"/>
    <property type="match status" value="2"/>
</dbReference>
<dbReference type="Pfam" id="PF13202">
    <property type="entry name" value="EF-hand_5"/>
    <property type="match status" value="2"/>
</dbReference>
<dbReference type="GO" id="GO:0005509">
    <property type="term" value="F:calcium ion binding"/>
    <property type="evidence" value="ECO:0007669"/>
    <property type="project" value="InterPro"/>
</dbReference>
<evidence type="ECO:0000256" key="10">
    <source>
        <dbReference type="SAM" id="Phobius"/>
    </source>
</evidence>
<dbReference type="GO" id="GO:0071805">
    <property type="term" value="P:potassium ion transmembrane transport"/>
    <property type="evidence" value="ECO:0000318"/>
    <property type="project" value="GO_Central"/>
</dbReference>
<dbReference type="InterPro" id="IPR011992">
    <property type="entry name" value="EF-hand-dom_pair"/>
</dbReference>
<comment type="similarity">
    <text evidence="2">Belongs to the two pore domain potassium channel (TC 1.A.1.7) family.</text>
</comment>
<evidence type="ECO:0000256" key="8">
    <source>
        <dbReference type="ARBA" id="ARBA00023136"/>
    </source>
</evidence>
<feature type="transmembrane region" description="Helical" evidence="10">
    <location>
        <begin position="198"/>
        <end position="217"/>
    </location>
</feature>
<dbReference type="SUPFAM" id="SSF81324">
    <property type="entry name" value="Voltage-gated potassium channels"/>
    <property type="match status" value="2"/>
</dbReference>
<keyword evidence="8 10" id="KW-0472">Membrane</keyword>
<dbReference type="Gramene" id="EFJ22353">
    <property type="protein sequence ID" value="EFJ22353"/>
    <property type="gene ID" value="SELMODRAFT_450200"/>
</dbReference>
<dbReference type="InterPro" id="IPR018247">
    <property type="entry name" value="EF_Hand_1_Ca_BS"/>
</dbReference>
<dbReference type="OMA" id="FCFFLVR"/>
<keyword evidence="5" id="KW-0106">Calcium</keyword>
<dbReference type="GO" id="GO:0015271">
    <property type="term" value="F:outward rectifier potassium channel activity"/>
    <property type="evidence" value="ECO:0000318"/>
    <property type="project" value="GO_Central"/>
</dbReference>
<evidence type="ECO:0000256" key="3">
    <source>
        <dbReference type="ARBA" id="ARBA00022448"/>
    </source>
</evidence>
<dbReference type="EMBL" id="GL377596">
    <property type="protein sequence ID" value="EFJ22353.1"/>
    <property type="molecule type" value="Genomic_DNA"/>
</dbReference>
<dbReference type="Proteomes" id="UP000001514">
    <property type="component" value="Unassembled WGS sequence"/>
</dbReference>
<keyword evidence="7" id="KW-0406">Ion transport</keyword>
<dbReference type="SUPFAM" id="SSF47473">
    <property type="entry name" value="EF-hand"/>
    <property type="match status" value="1"/>
</dbReference>
<reference evidence="12 13" key="1">
    <citation type="journal article" date="2011" name="Science">
        <title>The Selaginella genome identifies genetic changes associated with the evolution of vascular plants.</title>
        <authorList>
            <person name="Banks J.A."/>
            <person name="Nishiyama T."/>
            <person name="Hasebe M."/>
            <person name="Bowman J.L."/>
            <person name="Gribskov M."/>
            <person name="dePamphilis C."/>
            <person name="Albert V.A."/>
            <person name="Aono N."/>
            <person name="Aoyama T."/>
            <person name="Ambrose B.A."/>
            <person name="Ashton N.W."/>
            <person name="Axtell M.J."/>
            <person name="Barker E."/>
            <person name="Barker M.S."/>
            <person name="Bennetzen J.L."/>
            <person name="Bonawitz N.D."/>
            <person name="Chapple C."/>
            <person name="Cheng C."/>
            <person name="Correa L.G."/>
            <person name="Dacre M."/>
            <person name="DeBarry J."/>
            <person name="Dreyer I."/>
            <person name="Elias M."/>
            <person name="Engstrom E.M."/>
            <person name="Estelle M."/>
            <person name="Feng L."/>
            <person name="Finet C."/>
            <person name="Floyd S.K."/>
            <person name="Frommer W.B."/>
            <person name="Fujita T."/>
            <person name="Gramzow L."/>
            <person name="Gutensohn M."/>
            <person name="Harholt J."/>
            <person name="Hattori M."/>
            <person name="Heyl A."/>
            <person name="Hirai T."/>
            <person name="Hiwatashi Y."/>
            <person name="Ishikawa M."/>
            <person name="Iwata M."/>
            <person name="Karol K.G."/>
            <person name="Koehler B."/>
            <person name="Kolukisaoglu U."/>
            <person name="Kubo M."/>
            <person name="Kurata T."/>
            <person name="Lalonde S."/>
            <person name="Li K."/>
            <person name="Li Y."/>
            <person name="Litt A."/>
            <person name="Lyons E."/>
            <person name="Manning G."/>
            <person name="Maruyama T."/>
            <person name="Michael T.P."/>
            <person name="Mikami K."/>
            <person name="Miyazaki S."/>
            <person name="Morinaga S."/>
            <person name="Murata T."/>
            <person name="Mueller-Roeber B."/>
            <person name="Nelson D.R."/>
            <person name="Obara M."/>
            <person name="Oguri Y."/>
            <person name="Olmstead R.G."/>
            <person name="Onodera N."/>
            <person name="Petersen B.L."/>
            <person name="Pils B."/>
            <person name="Prigge M."/>
            <person name="Rensing S.A."/>
            <person name="Riano-Pachon D.M."/>
            <person name="Roberts A.W."/>
            <person name="Sato Y."/>
            <person name="Scheller H.V."/>
            <person name="Schulz B."/>
            <person name="Schulz C."/>
            <person name="Shakirov E.V."/>
            <person name="Shibagaki N."/>
            <person name="Shinohara N."/>
            <person name="Shippen D.E."/>
            <person name="Soerensen I."/>
            <person name="Sotooka R."/>
            <person name="Sugimoto N."/>
            <person name="Sugita M."/>
            <person name="Sumikawa N."/>
            <person name="Tanurdzic M."/>
            <person name="Theissen G."/>
            <person name="Ulvskov P."/>
            <person name="Wakazuki S."/>
            <person name="Weng J.K."/>
            <person name="Willats W.W."/>
            <person name="Wipf D."/>
            <person name="Wolf P.G."/>
            <person name="Yang L."/>
            <person name="Zimmer A.D."/>
            <person name="Zhu Q."/>
            <person name="Mitros T."/>
            <person name="Hellsten U."/>
            <person name="Loque D."/>
            <person name="Otillar R."/>
            <person name="Salamov A."/>
            <person name="Schmutz J."/>
            <person name="Shapiro H."/>
            <person name="Lindquist E."/>
            <person name="Lucas S."/>
            <person name="Rokhsar D."/>
            <person name="Grigoriev I.V."/>
        </authorList>
    </citation>
    <scope>NUCLEOTIDE SEQUENCE [LARGE SCALE GENOMIC DNA]</scope>
</reference>
<feature type="transmembrane region" description="Helical" evidence="10">
    <location>
        <begin position="252"/>
        <end position="273"/>
    </location>
</feature>